<keyword evidence="2" id="KW-1185">Reference proteome</keyword>
<reference evidence="1 2" key="1">
    <citation type="journal article" date="2019" name="Nat. Ecol. Evol.">
        <title>Megaphylogeny resolves global patterns of mushroom evolution.</title>
        <authorList>
            <person name="Varga T."/>
            <person name="Krizsan K."/>
            <person name="Foldi C."/>
            <person name="Dima B."/>
            <person name="Sanchez-Garcia M."/>
            <person name="Sanchez-Ramirez S."/>
            <person name="Szollosi G.J."/>
            <person name="Szarkandi J.G."/>
            <person name="Papp V."/>
            <person name="Albert L."/>
            <person name="Andreopoulos W."/>
            <person name="Angelini C."/>
            <person name="Antonin V."/>
            <person name="Barry K.W."/>
            <person name="Bougher N.L."/>
            <person name="Buchanan P."/>
            <person name="Buyck B."/>
            <person name="Bense V."/>
            <person name="Catcheside P."/>
            <person name="Chovatia M."/>
            <person name="Cooper J."/>
            <person name="Damon W."/>
            <person name="Desjardin D."/>
            <person name="Finy P."/>
            <person name="Geml J."/>
            <person name="Haridas S."/>
            <person name="Hughes K."/>
            <person name="Justo A."/>
            <person name="Karasinski D."/>
            <person name="Kautmanova I."/>
            <person name="Kiss B."/>
            <person name="Kocsube S."/>
            <person name="Kotiranta H."/>
            <person name="LaButti K.M."/>
            <person name="Lechner B.E."/>
            <person name="Liimatainen K."/>
            <person name="Lipzen A."/>
            <person name="Lukacs Z."/>
            <person name="Mihaltcheva S."/>
            <person name="Morgado L.N."/>
            <person name="Niskanen T."/>
            <person name="Noordeloos M.E."/>
            <person name="Ohm R.A."/>
            <person name="Ortiz-Santana B."/>
            <person name="Ovrebo C."/>
            <person name="Racz N."/>
            <person name="Riley R."/>
            <person name="Savchenko A."/>
            <person name="Shiryaev A."/>
            <person name="Soop K."/>
            <person name="Spirin V."/>
            <person name="Szebenyi C."/>
            <person name="Tomsovsky M."/>
            <person name="Tulloss R.E."/>
            <person name="Uehling J."/>
            <person name="Grigoriev I.V."/>
            <person name="Vagvolgyi C."/>
            <person name="Papp T."/>
            <person name="Martin F.M."/>
            <person name="Miettinen O."/>
            <person name="Hibbett D.S."/>
            <person name="Nagy L.G."/>
        </authorList>
    </citation>
    <scope>NUCLEOTIDE SEQUENCE [LARGE SCALE GENOMIC DNA]</scope>
    <source>
        <strain evidence="1 2">CBS 166.37</strain>
    </source>
</reference>
<dbReference type="STRING" id="68775.A0A5C3LUA3"/>
<protein>
    <submittedName>
        <fullName evidence="1">Uncharacterized protein</fullName>
    </submittedName>
</protein>
<evidence type="ECO:0000313" key="1">
    <source>
        <dbReference type="EMBL" id="TFK36530.1"/>
    </source>
</evidence>
<gene>
    <name evidence="1" type="ORF">BDQ12DRAFT_736874</name>
</gene>
<sequence length="71" mass="7673">MISTTVIPQMCTVVEGSAFDAYSDKHVRRMIDLVEEAEPASSLGNVKLQMLLNSAASVFQTAIADTETLLI</sequence>
<organism evidence="1 2">
    <name type="scientific">Crucibulum laeve</name>
    <dbReference type="NCBI Taxonomy" id="68775"/>
    <lineage>
        <taxon>Eukaryota</taxon>
        <taxon>Fungi</taxon>
        <taxon>Dikarya</taxon>
        <taxon>Basidiomycota</taxon>
        <taxon>Agaricomycotina</taxon>
        <taxon>Agaricomycetes</taxon>
        <taxon>Agaricomycetidae</taxon>
        <taxon>Agaricales</taxon>
        <taxon>Agaricineae</taxon>
        <taxon>Nidulariaceae</taxon>
        <taxon>Crucibulum</taxon>
    </lineage>
</organism>
<proteinExistence type="predicted"/>
<name>A0A5C3LUA3_9AGAR</name>
<dbReference type="AlphaFoldDB" id="A0A5C3LUA3"/>
<accession>A0A5C3LUA3</accession>
<dbReference type="Proteomes" id="UP000308652">
    <property type="component" value="Unassembled WGS sequence"/>
</dbReference>
<dbReference type="EMBL" id="ML213613">
    <property type="protein sequence ID" value="TFK36530.1"/>
    <property type="molecule type" value="Genomic_DNA"/>
</dbReference>
<evidence type="ECO:0000313" key="2">
    <source>
        <dbReference type="Proteomes" id="UP000308652"/>
    </source>
</evidence>